<dbReference type="AlphaFoldDB" id="A0A6L5G8U4"/>
<dbReference type="RefSeq" id="WP_322633151.1">
    <property type="nucleotide sequence ID" value="NZ_WIAO01000011.1"/>
</dbReference>
<dbReference type="GO" id="GO:0032196">
    <property type="term" value="P:transposition"/>
    <property type="evidence" value="ECO:0007669"/>
    <property type="project" value="UniProtKB-KW"/>
</dbReference>
<evidence type="ECO:0000313" key="11">
    <source>
        <dbReference type="Proteomes" id="UP000477750"/>
    </source>
</evidence>
<evidence type="ECO:0000256" key="1">
    <source>
        <dbReference type="ARBA" id="ARBA00008761"/>
    </source>
</evidence>
<dbReference type="NCBIfam" id="NF040570">
    <property type="entry name" value="guided_TnpB"/>
    <property type="match status" value="1"/>
</dbReference>
<keyword evidence="5" id="KW-0238">DNA-binding</keyword>
<dbReference type="InterPro" id="IPR010095">
    <property type="entry name" value="Cas12f1-like_TNB"/>
</dbReference>
<evidence type="ECO:0000256" key="3">
    <source>
        <dbReference type="ARBA" id="ARBA00022723"/>
    </source>
</evidence>
<dbReference type="GO" id="GO:0006310">
    <property type="term" value="P:DNA recombination"/>
    <property type="evidence" value="ECO:0007669"/>
    <property type="project" value="UniProtKB-KW"/>
</dbReference>
<evidence type="ECO:0000259" key="9">
    <source>
        <dbReference type="Pfam" id="PF12323"/>
    </source>
</evidence>
<keyword evidence="2" id="KW-0815">Transposition</keyword>
<evidence type="ECO:0000256" key="4">
    <source>
        <dbReference type="ARBA" id="ARBA00022833"/>
    </source>
</evidence>
<dbReference type="Pfam" id="PF12323">
    <property type="entry name" value="HTH_OrfB_IS605"/>
    <property type="match status" value="1"/>
</dbReference>
<name>A0A6L5G8U4_9ACTN</name>
<evidence type="ECO:0000256" key="2">
    <source>
        <dbReference type="ARBA" id="ARBA00022578"/>
    </source>
</evidence>
<feature type="domain" description="Cas12f1-like TNB" evidence="8">
    <location>
        <begin position="301"/>
        <end position="370"/>
    </location>
</feature>
<feature type="domain" description="Transposase putative helix-turn-helix" evidence="9">
    <location>
        <begin position="1"/>
        <end position="43"/>
    </location>
</feature>
<comment type="similarity">
    <text evidence="1">In the C-terminal section; belongs to the transposase 35 family.</text>
</comment>
<evidence type="ECO:0000259" key="8">
    <source>
        <dbReference type="Pfam" id="PF07282"/>
    </source>
</evidence>
<reference evidence="10 11" key="1">
    <citation type="submission" date="2019-10" db="EMBL/GenBank/DDBJ databases">
        <title>Glycomyces albidus sp. nov., a novel actinomycete isolated from rhizosphere soil of wheat (Triticum aestivum L.).</title>
        <authorList>
            <person name="Qian L."/>
        </authorList>
    </citation>
    <scope>NUCLEOTIDE SEQUENCE [LARGE SCALE GENOMIC DNA]</scope>
    <source>
        <strain evidence="10 11">NEAU-7082</strain>
    </source>
</reference>
<keyword evidence="11" id="KW-1185">Reference proteome</keyword>
<keyword evidence="3" id="KW-0479">Metal-binding</keyword>
<evidence type="ECO:0000256" key="5">
    <source>
        <dbReference type="ARBA" id="ARBA00023125"/>
    </source>
</evidence>
<comment type="caution">
    <text evidence="10">The sequence shown here is derived from an EMBL/GenBank/DDBJ whole genome shotgun (WGS) entry which is preliminary data.</text>
</comment>
<dbReference type="InterPro" id="IPR001959">
    <property type="entry name" value="Transposase"/>
</dbReference>
<dbReference type="Pfam" id="PF07282">
    <property type="entry name" value="Cas12f1-like_TNB"/>
    <property type="match status" value="1"/>
</dbReference>
<dbReference type="InterPro" id="IPR021027">
    <property type="entry name" value="Transposase_put_HTH"/>
</dbReference>
<protein>
    <submittedName>
        <fullName evidence="10">Transposase</fullName>
    </submittedName>
</protein>
<dbReference type="Proteomes" id="UP000477750">
    <property type="component" value="Unassembled WGS sequence"/>
</dbReference>
<gene>
    <name evidence="10" type="ORF">GFD30_10920</name>
</gene>
<evidence type="ECO:0000256" key="6">
    <source>
        <dbReference type="ARBA" id="ARBA00023172"/>
    </source>
</evidence>
<dbReference type="GO" id="GO:0003677">
    <property type="term" value="F:DNA binding"/>
    <property type="evidence" value="ECO:0007669"/>
    <property type="project" value="UniProtKB-KW"/>
</dbReference>
<evidence type="ECO:0000259" key="7">
    <source>
        <dbReference type="Pfam" id="PF01385"/>
    </source>
</evidence>
<accession>A0A6L5G8U4</accession>
<keyword evidence="4" id="KW-0862">Zinc</keyword>
<keyword evidence="6" id="KW-0233">DNA recombination</keyword>
<feature type="domain" description="Probable transposase IS891/IS1136/IS1341" evidence="7">
    <location>
        <begin position="174"/>
        <end position="289"/>
    </location>
</feature>
<proteinExistence type="inferred from homology"/>
<dbReference type="Pfam" id="PF01385">
    <property type="entry name" value="OrfB_IS605"/>
    <property type="match status" value="1"/>
</dbReference>
<dbReference type="GO" id="GO:0046872">
    <property type="term" value="F:metal ion binding"/>
    <property type="evidence" value="ECO:0007669"/>
    <property type="project" value="UniProtKB-KW"/>
</dbReference>
<evidence type="ECO:0000313" key="10">
    <source>
        <dbReference type="EMBL" id="MQM26077.1"/>
    </source>
</evidence>
<organism evidence="10 11">
    <name type="scientific">Glycomyces albidus</name>
    <dbReference type="NCBI Taxonomy" id="2656774"/>
    <lineage>
        <taxon>Bacteria</taxon>
        <taxon>Bacillati</taxon>
        <taxon>Actinomycetota</taxon>
        <taxon>Actinomycetes</taxon>
        <taxon>Glycomycetales</taxon>
        <taxon>Glycomycetaceae</taxon>
        <taxon>Glycomyces</taxon>
    </lineage>
</organism>
<dbReference type="EMBL" id="WIAO01000011">
    <property type="protein sequence ID" value="MQM26077.1"/>
    <property type="molecule type" value="Genomic_DNA"/>
</dbReference>
<sequence>MLLRYRYRLYPTAPQRAALARAFGCARVVYNDAVAARKHAHRNGLAYPRATELSKALITEAKRHPDRAWLAEVSSTVLQQALRDAVRAYSNFFASLAGKRRGARLGPPRFKRRSGTQSIRFTRGAAFRILDNGRLRLPKVGALKVAWSRDLPAEPSSVTVLRTPTGKYYASFVVAVDDGAQKLEPLEDPAAETGIDLGLAHFAVLRGGRVVESPKFFRKLERKLRKAQQAHSRKTKGSANRAKARLKVAKIHEDVKHARLDWIDKQVIGILRENQAVYVEDLHVNGLARGRSAKSVHDASFGMFLTRLESKAQRVGRTFTRVGRYFPSTRLCSECGALTGPRGIGGLKVRQWECGCGARHDRDRNAEINIRREGQRLVAAGQADT</sequence>